<keyword evidence="1" id="KW-0489">Methyltransferase</keyword>
<proteinExistence type="predicted"/>
<dbReference type="PANTHER" id="PTHR11061">
    <property type="entry name" value="RNA M5U METHYLTRANSFERASE"/>
    <property type="match status" value="1"/>
</dbReference>
<dbReference type="SUPFAM" id="SSF50249">
    <property type="entry name" value="Nucleic acid-binding proteins"/>
    <property type="match status" value="1"/>
</dbReference>
<dbReference type="Proteomes" id="UP000027120">
    <property type="component" value="Unassembled WGS sequence"/>
</dbReference>
<sequence>RGQELELVCESLAYKGKGVCKVADTGFVVLCDRVLPGEKFIGRVTRKKGSYAEMEFSFGPKRWFPKESLPKRGDHIENYALGLHAPGFFDKVLNIDKCLLQSEPANLVLAAVQDYWRDPQLGLSPYDVHSHSGFLKHLMLRTGSFMICAPVM</sequence>
<evidence type="ECO:0000313" key="6">
    <source>
        <dbReference type="Proteomes" id="UP000027120"/>
    </source>
</evidence>
<dbReference type="InterPro" id="IPR012340">
    <property type="entry name" value="NA-bd_OB-fold"/>
</dbReference>
<keyword evidence="2" id="KW-0808">Transferase</keyword>
<keyword evidence="3" id="KW-0949">S-adenosyl-L-methionine</keyword>
<dbReference type="InterPro" id="IPR002792">
    <property type="entry name" value="TRAM_dom"/>
</dbReference>
<dbReference type="InterPro" id="IPR010280">
    <property type="entry name" value="U5_MeTrfase_fam"/>
</dbReference>
<protein>
    <recommendedName>
        <fullName evidence="4">TRAM domain-containing protein</fullName>
    </recommendedName>
</protein>
<dbReference type="GO" id="GO:0008173">
    <property type="term" value="F:RNA methyltransferase activity"/>
    <property type="evidence" value="ECO:0007669"/>
    <property type="project" value="InterPro"/>
</dbReference>
<dbReference type="Gene3D" id="2.40.50.1070">
    <property type="match status" value="1"/>
</dbReference>
<accession>A0A067F5F7</accession>
<reference evidence="5 6" key="1">
    <citation type="submission" date="2014-04" db="EMBL/GenBank/DDBJ databases">
        <authorList>
            <consortium name="International Citrus Genome Consortium"/>
            <person name="Gmitter F."/>
            <person name="Chen C."/>
            <person name="Farmerie W."/>
            <person name="Harkins T."/>
            <person name="Desany B."/>
            <person name="Mohiuddin M."/>
            <person name="Kodira C."/>
            <person name="Borodovsky M."/>
            <person name="Lomsadze A."/>
            <person name="Burns P."/>
            <person name="Jenkins J."/>
            <person name="Prochnik S."/>
            <person name="Shu S."/>
            <person name="Chapman J."/>
            <person name="Pitluck S."/>
            <person name="Schmutz J."/>
            <person name="Rokhsar D."/>
        </authorList>
    </citation>
    <scope>NUCLEOTIDE SEQUENCE</scope>
</reference>
<dbReference type="AlphaFoldDB" id="A0A067F5F7"/>
<feature type="domain" description="TRAM" evidence="4">
    <location>
        <begin position="1"/>
        <end position="58"/>
    </location>
</feature>
<evidence type="ECO:0000256" key="2">
    <source>
        <dbReference type="ARBA" id="ARBA00022679"/>
    </source>
</evidence>
<evidence type="ECO:0000256" key="3">
    <source>
        <dbReference type="ARBA" id="ARBA00022691"/>
    </source>
</evidence>
<keyword evidence="6" id="KW-1185">Reference proteome</keyword>
<feature type="non-terminal residue" evidence="5">
    <location>
        <position position="1"/>
    </location>
</feature>
<dbReference type="GO" id="GO:0006396">
    <property type="term" value="P:RNA processing"/>
    <property type="evidence" value="ECO:0007669"/>
    <property type="project" value="InterPro"/>
</dbReference>
<name>A0A067F5F7_CITSI</name>
<organism evidence="5 6">
    <name type="scientific">Citrus sinensis</name>
    <name type="common">Sweet orange</name>
    <name type="synonym">Citrus aurantium var. sinensis</name>
    <dbReference type="NCBI Taxonomy" id="2711"/>
    <lineage>
        <taxon>Eukaryota</taxon>
        <taxon>Viridiplantae</taxon>
        <taxon>Streptophyta</taxon>
        <taxon>Embryophyta</taxon>
        <taxon>Tracheophyta</taxon>
        <taxon>Spermatophyta</taxon>
        <taxon>Magnoliopsida</taxon>
        <taxon>eudicotyledons</taxon>
        <taxon>Gunneridae</taxon>
        <taxon>Pentapetalae</taxon>
        <taxon>rosids</taxon>
        <taxon>malvids</taxon>
        <taxon>Sapindales</taxon>
        <taxon>Rutaceae</taxon>
        <taxon>Aurantioideae</taxon>
        <taxon>Citrus</taxon>
    </lineage>
</organism>
<gene>
    <name evidence="5" type="ORF">CISIN_1g0386391mg</name>
</gene>
<dbReference type="PANTHER" id="PTHR11061:SF30">
    <property type="entry name" value="TRNA (URACIL(54)-C(5))-METHYLTRANSFERASE"/>
    <property type="match status" value="1"/>
</dbReference>
<dbReference type="Gene3D" id="2.40.50.140">
    <property type="entry name" value="Nucleic acid-binding proteins"/>
    <property type="match status" value="1"/>
</dbReference>
<evidence type="ECO:0000259" key="4">
    <source>
        <dbReference type="PROSITE" id="PS50926"/>
    </source>
</evidence>
<evidence type="ECO:0000313" key="5">
    <source>
        <dbReference type="EMBL" id="KDO58677.1"/>
    </source>
</evidence>
<dbReference type="EMBL" id="KK784946">
    <property type="protein sequence ID" value="KDO58677.1"/>
    <property type="molecule type" value="Genomic_DNA"/>
</dbReference>
<dbReference type="STRING" id="2711.A0A067F5F7"/>
<dbReference type="GO" id="GO:0032259">
    <property type="term" value="P:methylation"/>
    <property type="evidence" value="ECO:0007669"/>
    <property type="project" value="UniProtKB-KW"/>
</dbReference>
<evidence type="ECO:0000256" key="1">
    <source>
        <dbReference type="ARBA" id="ARBA00022603"/>
    </source>
</evidence>
<dbReference type="PROSITE" id="PS50926">
    <property type="entry name" value="TRAM"/>
    <property type="match status" value="1"/>
</dbReference>